<dbReference type="Gene3D" id="3.40.1160.10">
    <property type="entry name" value="Acetylglutamate kinase-like"/>
    <property type="match status" value="1"/>
</dbReference>
<dbReference type="SUPFAM" id="SSF53633">
    <property type="entry name" value="Carbamate kinase-like"/>
    <property type="match status" value="1"/>
</dbReference>
<feature type="domain" description="Aspartate/glutamate/uridylate kinase" evidence="1">
    <location>
        <begin position="5"/>
        <end position="172"/>
    </location>
</feature>
<dbReference type="InterPro" id="IPR036393">
    <property type="entry name" value="AceGlu_kinase-like_sf"/>
</dbReference>
<gene>
    <name evidence="2" type="ORF">CLG94_01735</name>
</gene>
<proteinExistence type="predicted"/>
<accession>A0A2T4U0W9</accession>
<dbReference type="AlphaFoldDB" id="A0A2T4U0W9"/>
<dbReference type="Pfam" id="PF00696">
    <property type="entry name" value="AA_kinase"/>
    <property type="match status" value="1"/>
</dbReference>
<dbReference type="EMBL" id="NVQC01000009">
    <property type="protein sequence ID" value="PTL37011.1"/>
    <property type="molecule type" value="Genomic_DNA"/>
</dbReference>
<protein>
    <recommendedName>
        <fullName evidence="1">Aspartate/glutamate/uridylate kinase domain-containing protein</fullName>
    </recommendedName>
</protein>
<dbReference type="Proteomes" id="UP000241436">
    <property type="component" value="Unassembled WGS sequence"/>
</dbReference>
<evidence type="ECO:0000313" key="2">
    <source>
        <dbReference type="EMBL" id="PTL37011.1"/>
    </source>
</evidence>
<dbReference type="InterPro" id="IPR001048">
    <property type="entry name" value="Asp/Glu/Uridylate_kinase"/>
</dbReference>
<reference evidence="2 3" key="1">
    <citation type="submission" date="2017-09" db="EMBL/GenBank/DDBJ databases">
        <title>Bloom of a denitrifying methanotroph, Candidatus Methylomirabilis limnetica, in a deep stratified lake.</title>
        <authorList>
            <person name="Graf J.S."/>
            <person name="Marchant H.K."/>
            <person name="Tienken D."/>
            <person name="Hach P.F."/>
            <person name="Brand A."/>
            <person name="Schubert C.J."/>
            <person name="Kuypers M.M."/>
            <person name="Milucka J."/>
        </authorList>
    </citation>
    <scope>NUCLEOTIDE SEQUENCE [LARGE SCALE GENOMIC DNA]</scope>
    <source>
        <strain evidence="2 3">Zug</strain>
    </source>
</reference>
<organism evidence="2 3">
    <name type="scientific">Candidatus Methylomirabilis limnetica</name>
    <dbReference type="NCBI Taxonomy" id="2033718"/>
    <lineage>
        <taxon>Bacteria</taxon>
        <taxon>Candidatus Methylomirabilota</taxon>
        <taxon>Candidatus Methylomirabilia</taxon>
        <taxon>Candidatus Methylomirabilales</taxon>
        <taxon>Candidatus Methylomirabilaceae</taxon>
        <taxon>Candidatus Methylomirabilis</taxon>
    </lineage>
</organism>
<reference evidence="3" key="2">
    <citation type="journal article" date="2018" name="Environ. Microbiol.">
        <title>Bloom of a denitrifying methanotroph, 'Candidatus Methylomirabilis limnetica', in a deep stratified lake.</title>
        <authorList>
            <person name="Graf J.S."/>
            <person name="Mayr M.J."/>
            <person name="Marchant H.K."/>
            <person name="Tienken D."/>
            <person name="Hach P.F."/>
            <person name="Brand A."/>
            <person name="Schubert C.J."/>
            <person name="Kuypers M.M."/>
            <person name="Milucka J."/>
        </authorList>
    </citation>
    <scope>NUCLEOTIDE SEQUENCE [LARGE SCALE GENOMIC DNA]</scope>
    <source>
        <strain evidence="3">Zug</strain>
    </source>
</reference>
<dbReference type="OrthoDB" id="6683219at2"/>
<sequence>MKIDVVIKVGGSLGRSRGLGKLLDSIARWKGATNVLVIPGGGVFADLVRAEYRRLRLTESAAHRMAILAMDQYGLELCDLASQAAPASSLNQVMEVIRCGQLPVYLPSRSLARHDPFAHSWGVTSDSIAAYIAGRVGADALLLLKHVDGIFARDPKVDPFAPLLPRVARSRLPRYSGVDREFARWLNGIGCCWIINGARPTRVKEWLECRRTVGTCVVTRGTKSPHPPFTKGGHRGI</sequence>
<evidence type="ECO:0000313" key="3">
    <source>
        <dbReference type="Proteomes" id="UP000241436"/>
    </source>
</evidence>
<comment type="caution">
    <text evidence="2">The sequence shown here is derived from an EMBL/GenBank/DDBJ whole genome shotgun (WGS) entry which is preliminary data.</text>
</comment>
<evidence type="ECO:0000259" key="1">
    <source>
        <dbReference type="Pfam" id="PF00696"/>
    </source>
</evidence>
<keyword evidence="3" id="KW-1185">Reference proteome</keyword>
<dbReference type="RefSeq" id="WP_107561175.1">
    <property type="nucleotide sequence ID" value="NZ_NVQC01000009.1"/>
</dbReference>
<name>A0A2T4U0W9_9BACT</name>